<dbReference type="InterPro" id="IPR002048">
    <property type="entry name" value="EF_hand_dom"/>
</dbReference>
<accession>A0AAJ7UAZ8</accession>
<evidence type="ECO:0000256" key="1">
    <source>
        <dbReference type="ARBA" id="ARBA00022837"/>
    </source>
</evidence>
<reference evidence="4" key="1">
    <citation type="submission" date="2025-08" db="UniProtKB">
        <authorList>
            <consortium name="RefSeq"/>
        </authorList>
    </citation>
    <scope>IDENTIFICATION</scope>
    <source>
        <tissue evidence="4">Sperm</tissue>
    </source>
</reference>
<evidence type="ECO:0000313" key="3">
    <source>
        <dbReference type="Proteomes" id="UP001318040"/>
    </source>
</evidence>
<dbReference type="PROSITE" id="PS00018">
    <property type="entry name" value="EF_HAND_1"/>
    <property type="match status" value="2"/>
</dbReference>
<dbReference type="Gene3D" id="1.10.238.10">
    <property type="entry name" value="EF-hand"/>
    <property type="match status" value="1"/>
</dbReference>
<evidence type="ECO:0000259" key="2">
    <source>
        <dbReference type="PROSITE" id="PS50222"/>
    </source>
</evidence>
<evidence type="ECO:0000313" key="4">
    <source>
        <dbReference type="RefSeq" id="XP_032831931.1"/>
    </source>
</evidence>
<dbReference type="SMART" id="SM00054">
    <property type="entry name" value="EFh"/>
    <property type="match status" value="2"/>
</dbReference>
<feature type="domain" description="EF-hand" evidence="2">
    <location>
        <begin position="5"/>
        <end position="40"/>
    </location>
</feature>
<dbReference type="InterPro" id="IPR018247">
    <property type="entry name" value="EF_Hand_1_Ca_BS"/>
</dbReference>
<organism evidence="3 4">
    <name type="scientific">Petromyzon marinus</name>
    <name type="common">Sea lamprey</name>
    <dbReference type="NCBI Taxonomy" id="7757"/>
    <lineage>
        <taxon>Eukaryota</taxon>
        <taxon>Metazoa</taxon>
        <taxon>Chordata</taxon>
        <taxon>Craniata</taxon>
        <taxon>Vertebrata</taxon>
        <taxon>Cyclostomata</taxon>
        <taxon>Hyperoartia</taxon>
        <taxon>Petromyzontiformes</taxon>
        <taxon>Petromyzontidae</taxon>
        <taxon>Petromyzon</taxon>
    </lineage>
</organism>
<keyword evidence="1" id="KW-0106">Calcium</keyword>
<dbReference type="GO" id="GO:0005509">
    <property type="term" value="F:calcium ion binding"/>
    <property type="evidence" value="ECO:0007669"/>
    <property type="project" value="InterPro"/>
</dbReference>
<dbReference type="SUPFAM" id="SSF47473">
    <property type="entry name" value="EF-hand"/>
    <property type="match status" value="1"/>
</dbReference>
<dbReference type="Proteomes" id="UP001318040">
    <property type="component" value="Chromosome 3"/>
</dbReference>
<feature type="domain" description="EF-hand" evidence="2">
    <location>
        <begin position="45"/>
        <end position="78"/>
    </location>
</feature>
<dbReference type="RefSeq" id="XP_032831931.1">
    <property type="nucleotide sequence ID" value="XM_032976040.1"/>
</dbReference>
<dbReference type="GeneID" id="116955076"/>
<dbReference type="Pfam" id="PF13499">
    <property type="entry name" value="EF-hand_7"/>
    <property type="match status" value="1"/>
</dbReference>
<dbReference type="PROSITE" id="PS50222">
    <property type="entry name" value="EF_HAND_2"/>
    <property type="match status" value="2"/>
</dbReference>
<keyword evidence="3" id="KW-1185">Reference proteome</keyword>
<gene>
    <name evidence="4" type="primary">LOC116955076</name>
</gene>
<dbReference type="KEGG" id="pmrn:116955076"/>
<dbReference type="AlphaFoldDB" id="A0AAJ7UAZ8"/>
<name>A0AAJ7UAZ8_PETMA</name>
<protein>
    <submittedName>
        <fullName evidence="4">Calmodulin-like protein 5</fullName>
    </submittedName>
</protein>
<sequence>MAQKTKEETLLDLFKAIDTDNSGTLTAKEILAVLNNPNLKSPKKHTLKEVEALVASIDTSGDGKVDFKEFLQVFKSHM</sequence>
<dbReference type="InterPro" id="IPR011992">
    <property type="entry name" value="EF-hand-dom_pair"/>
</dbReference>
<proteinExistence type="predicted"/>
<dbReference type="CDD" id="cd00051">
    <property type="entry name" value="EFh"/>
    <property type="match status" value="1"/>
</dbReference>